<dbReference type="Gene3D" id="1.10.1760.20">
    <property type="match status" value="1"/>
</dbReference>
<evidence type="ECO:0000313" key="3">
    <source>
        <dbReference type="Proteomes" id="UP001596545"/>
    </source>
</evidence>
<proteinExistence type="predicted"/>
<dbReference type="RefSeq" id="WP_256409648.1">
    <property type="nucleotide sequence ID" value="NZ_JANHDN010000006.1"/>
</dbReference>
<protein>
    <submittedName>
        <fullName evidence="2">QueT transporter family protein</fullName>
    </submittedName>
</protein>
<feature type="transmembrane region" description="Helical" evidence="1">
    <location>
        <begin position="46"/>
        <end position="71"/>
    </location>
</feature>
<organism evidence="2 3">
    <name type="scientific">Halorubrum rutilum</name>
    <dbReference type="NCBI Taxonomy" id="1364933"/>
    <lineage>
        <taxon>Archaea</taxon>
        <taxon>Methanobacteriati</taxon>
        <taxon>Methanobacteriota</taxon>
        <taxon>Stenosarchaea group</taxon>
        <taxon>Halobacteria</taxon>
        <taxon>Halobacteriales</taxon>
        <taxon>Haloferacaceae</taxon>
        <taxon>Halorubrum</taxon>
    </lineage>
</organism>
<dbReference type="AlphaFoldDB" id="A0ABD6ALF1"/>
<evidence type="ECO:0000256" key="1">
    <source>
        <dbReference type="SAM" id="Phobius"/>
    </source>
</evidence>
<feature type="transmembrane region" description="Helical" evidence="1">
    <location>
        <begin position="233"/>
        <end position="251"/>
    </location>
</feature>
<feature type="transmembrane region" description="Helical" evidence="1">
    <location>
        <begin position="12"/>
        <end position="34"/>
    </location>
</feature>
<feature type="transmembrane region" description="Helical" evidence="1">
    <location>
        <begin position="121"/>
        <end position="141"/>
    </location>
</feature>
<accession>A0ABD6ALF1</accession>
<dbReference type="InterPro" id="IPR010387">
    <property type="entry name" value="QueT"/>
</dbReference>
<evidence type="ECO:0000313" key="2">
    <source>
        <dbReference type="EMBL" id="MFC7325080.1"/>
    </source>
</evidence>
<dbReference type="EMBL" id="JBHTBL010000009">
    <property type="protein sequence ID" value="MFC7325080.1"/>
    <property type="molecule type" value="Genomic_DNA"/>
</dbReference>
<comment type="caution">
    <text evidence="2">The sequence shown here is derived from an EMBL/GenBank/DDBJ whole genome shotgun (WGS) entry which is preliminary data.</text>
</comment>
<reference evidence="2 3" key="1">
    <citation type="journal article" date="2019" name="Int. J. Syst. Evol. Microbiol.">
        <title>The Global Catalogue of Microorganisms (GCM) 10K type strain sequencing project: providing services to taxonomists for standard genome sequencing and annotation.</title>
        <authorList>
            <consortium name="The Broad Institute Genomics Platform"/>
            <consortium name="The Broad Institute Genome Sequencing Center for Infectious Disease"/>
            <person name="Wu L."/>
            <person name="Ma J."/>
        </authorList>
    </citation>
    <scope>NUCLEOTIDE SEQUENCE [LARGE SCALE GENOMIC DNA]</scope>
    <source>
        <strain evidence="2 3">CGMCC 1.12554</strain>
    </source>
</reference>
<dbReference type="Proteomes" id="UP001596545">
    <property type="component" value="Unassembled WGS sequence"/>
</dbReference>
<feature type="transmembrane region" description="Helical" evidence="1">
    <location>
        <begin position="83"/>
        <end position="101"/>
    </location>
</feature>
<gene>
    <name evidence="2" type="ORF">ACFQMF_10880</name>
</gene>
<keyword evidence="1" id="KW-1133">Transmembrane helix</keyword>
<keyword evidence="1" id="KW-0472">Membrane</keyword>
<feature type="transmembrane region" description="Helical" evidence="1">
    <location>
        <begin position="206"/>
        <end position="227"/>
    </location>
</feature>
<feature type="transmembrane region" description="Helical" evidence="1">
    <location>
        <begin position="153"/>
        <end position="176"/>
    </location>
</feature>
<keyword evidence="3" id="KW-1185">Reference proteome</keyword>
<keyword evidence="1" id="KW-0812">Transmembrane</keyword>
<dbReference type="Pfam" id="PF06177">
    <property type="entry name" value="QueT"/>
    <property type="match status" value="1"/>
</dbReference>
<sequence>MRELFAMWRDTRMILLVAVVAAIYAAVLLPFKLFTVIPGITSIRPANVFPVIFGIMFGPAAAWGAAIGNLIGDVFGGTLGPGSVFGFLGNFFFGLVGYKLWGNLGPLSSGEEPNMRSVQQVIEYVVTAVAASAACAVIIAWGVDLLGLVPFTVLGPTIMINNSLAAAVLGPPLLYLTYPRIKDMGLLYPDVMREEDLEETSFSQPVVAALGILVVSLTWLALGIYVFSPQSTMQMALGGVGLLLLVVFVVIGNQGLPAQLKGADIR</sequence>
<name>A0ABD6ALF1_9EURY</name>